<dbReference type="AlphaFoldDB" id="A0A0E3CH12"/>
<evidence type="ECO:0000313" key="1">
    <source>
        <dbReference type="EMBL" id="KGH13112.1"/>
    </source>
</evidence>
<name>A0A0E3CH12_9BURK</name>
<dbReference type="EMBL" id="AWTP01000102">
    <property type="protein sequence ID" value="KGH13112.1"/>
    <property type="molecule type" value="Genomic_DNA"/>
</dbReference>
<accession>A0A0E3CH12</accession>
<dbReference type="SUPFAM" id="SSF53850">
    <property type="entry name" value="Periplasmic binding protein-like II"/>
    <property type="match status" value="1"/>
</dbReference>
<dbReference type="Gene3D" id="3.40.190.10">
    <property type="entry name" value="Periplasmic binding protein-like II"/>
    <property type="match status" value="2"/>
</dbReference>
<comment type="caution">
    <text evidence="1">The sequence shown here is derived from an EMBL/GenBank/DDBJ whole genome shotgun (WGS) entry which is preliminary data.</text>
</comment>
<protein>
    <submittedName>
        <fullName evidence="1">Tungsten ABC transporter permease</fullName>
    </submittedName>
</protein>
<organism evidence="1 2">
    <name type="scientific">Comamonas thiooxydans</name>
    <dbReference type="NCBI Taxonomy" id="363952"/>
    <lineage>
        <taxon>Bacteria</taxon>
        <taxon>Pseudomonadati</taxon>
        <taxon>Pseudomonadota</taxon>
        <taxon>Betaproteobacteria</taxon>
        <taxon>Burkholderiales</taxon>
        <taxon>Comamonadaceae</taxon>
        <taxon>Comamonas</taxon>
    </lineage>
</organism>
<sequence>MVMQNLLRTSLARRDWLRSLAALGMAGGPALAMGAQPASGTGVQVAAVGGLVLCGVWSHVAEQASQTLAMPVTTVAAAPKEGVVPAFARGEAQMLLIHASDEAMALEASGMAGAARVWGWNQHVIAGPAHDPAGVRSVADGTQALRRIAETGSPFIALRDPGSYTVVQRLWRRGGIRPDARWLRADTGPRPQAVLELAAREQAYAVVGHIPLAFGKMGAPGIELLLHGDPLMRRPYVLLTPGPRHPATQEQRRAAGLLAEYLLSEAGQHALEAASGAGGPWVFGRDSVPAGMSAGADGQT</sequence>
<dbReference type="PANTHER" id="PTHR37945">
    <property type="entry name" value="EXTRACELLULAR TUNGSTATE BINDING PROTEIN"/>
    <property type="match status" value="1"/>
</dbReference>
<dbReference type="Proteomes" id="UP000029549">
    <property type="component" value="Unassembled WGS sequence"/>
</dbReference>
<dbReference type="InterPro" id="IPR052738">
    <property type="entry name" value="ABC-Tungstate_binding"/>
</dbReference>
<gene>
    <name evidence="1" type="ORF">P608_09280</name>
</gene>
<dbReference type="Pfam" id="PF13531">
    <property type="entry name" value="SBP_bac_11"/>
    <property type="match status" value="1"/>
</dbReference>
<keyword evidence="2" id="KW-1185">Reference proteome</keyword>
<reference evidence="1 2" key="1">
    <citation type="submission" date="2013-09" db="EMBL/GenBank/DDBJ databases">
        <title>High correlation between genotypes and phenotypes of environmental bacteria Comamonas testosteroni strains.</title>
        <authorList>
            <person name="Liu L."/>
            <person name="Zhu W."/>
            <person name="Xia X."/>
            <person name="Xu B."/>
            <person name="Luo M."/>
            <person name="Wang G."/>
        </authorList>
    </citation>
    <scope>NUCLEOTIDE SEQUENCE [LARGE SCALE GENOMIC DNA]</scope>
    <source>
        <strain evidence="1 2">DF2</strain>
    </source>
</reference>
<proteinExistence type="predicted"/>
<dbReference type="PANTHER" id="PTHR37945:SF1">
    <property type="entry name" value="EXTRACELLULAR TUNGSTATE BINDING PROTEIN"/>
    <property type="match status" value="1"/>
</dbReference>
<evidence type="ECO:0000313" key="2">
    <source>
        <dbReference type="Proteomes" id="UP000029549"/>
    </source>
</evidence>